<keyword evidence="1" id="KW-1133">Transmembrane helix</keyword>
<dbReference type="EMBL" id="JACHEU010000001">
    <property type="protein sequence ID" value="MBB6012232.1"/>
    <property type="molecule type" value="Genomic_DNA"/>
</dbReference>
<dbReference type="RefSeq" id="WP_183828285.1">
    <property type="nucleotide sequence ID" value="NZ_JACHEU010000001.1"/>
</dbReference>
<sequence length="495" mass="54367">MYKALLIPEANSPKSFEVKMSENADQESGVSLSDIFWRLWKWRGLVVFIPLLLVGVAVLAIVFSALGQSRQVIYLVSLRNIENQRYPNGSEFSPRDLLVPEVLTEIRRLYDIPADINLNDAISVAYDSPISSGIAKSYQDRLSARNLSQAEIQALNQSYLEELRTSMRSALRITVDYPLLGLDSERGLALAADVSRLWSLVYTTKYRIFTDRGLADLAVTRTEEDLETTASILIANNRVSAMVEGVNKFLEDNRLSMLRVANGVSPADLLIELRNFQAIYFNVLKARAFQSGDTAAQAYMNRLRLDIAEKNRQIEASDAALKGLGDYQRSGRSEQVSQAPVMQTEQASTIQIGDSAFSSIVELAERGSYAGLVKQVLDERRGLMNELAALEKERESATIGGNEITITTNFVGDAAAALNTLTSQYSQMLRLAEDQLRTRGGELFEPLLGPRLGDSPLISLRSLMIVAAAGLAGLLLSVTGVLIAGSIRRPPPSNA</sequence>
<evidence type="ECO:0000313" key="3">
    <source>
        <dbReference type="Proteomes" id="UP000533306"/>
    </source>
</evidence>
<keyword evidence="2" id="KW-0132">Cell division</keyword>
<keyword evidence="3" id="KW-1185">Reference proteome</keyword>
<name>A0A7W9S169_9HYPH</name>
<keyword evidence="1" id="KW-0812">Transmembrane</keyword>
<dbReference type="Proteomes" id="UP000533306">
    <property type="component" value="Unassembled WGS sequence"/>
</dbReference>
<evidence type="ECO:0000256" key="1">
    <source>
        <dbReference type="SAM" id="Phobius"/>
    </source>
</evidence>
<gene>
    <name evidence="2" type="ORF">HNR59_001577</name>
</gene>
<dbReference type="GO" id="GO:0051301">
    <property type="term" value="P:cell division"/>
    <property type="evidence" value="ECO:0007669"/>
    <property type="project" value="UniProtKB-KW"/>
</dbReference>
<proteinExistence type="predicted"/>
<comment type="caution">
    <text evidence="2">The sequence shown here is derived from an EMBL/GenBank/DDBJ whole genome shotgun (WGS) entry which is preliminary data.</text>
</comment>
<protein>
    <submittedName>
        <fullName evidence="2">Cell division septation protein DedD</fullName>
    </submittedName>
</protein>
<organism evidence="2 3">
    <name type="scientific">Aquamicrobium lusatiense</name>
    <dbReference type="NCBI Taxonomy" id="89772"/>
    <lineage>
        <taxon>Bacteria</taxon>
        <taxon>Pseudomonadati</taxon>
        <taxon>Pseudomonadota</taxon>
        <taxon>Alphaproteobacteria</taxon>
        <taxon>Hyphomicrobiales</taxon>
        <taxon>Phyllobacteriaceae</taxon>
        <taxon>Aquamicrobium</taxon>
    </lineage>
</organism>
<feature type="transmembrane region" description="Helical" evidence="1">
    <location>
        <begin position="463"/>
        <end position="484"/>
    </location>
</feature>
<dbReference type="AlphaFoldDB" id="A0A7W9S169"/>
<accession>A0A7W9S169</accession>
<keyword evidence="2" id="KW-0131">Cell cycle</keyword>
<keyword evidence="1" id="KW-0472">Membrane</keyword>
<reference evidence="2 3" key="1">
    <citation type="submission" date="2020-08" db="EMBL/GenBank/DDBJ databases">
        <title>Genomic Encyclopedia of Type Strains, Phase IV (KMG-IV): sequencing the most valuable type-strain genomes for metagenomic binning, comparative biology and taxonomic classification.</title>
        <authorList>
            <person name="Goeker M."/>
        </authorList>
    </citation>
    <scope>NUCLEOTIDE SEQUENCE [LARGE SCALE GENOMIC DNA]</scope>
    <source>
        <strain evidence="2 3">DSM 11099</strain>
    </source>
</reference>
<feature type="transmembrane region" description="Helical" evidence="1">
    <location>
        <begin position="45"/>
        <end position="66"/>
    </location>
</feature>
<evidence type="ECO:0000313" key="2">
    <source>
        <dbReference type="EMBL" id="MBB6012232.1"/>
    </source>
</evidence>